<dbReference type="GO" id="GO:0005576">
    <property type="term" value="C:extracellular region"/>
    <property type="evidence" value="ECO:0007669"/>
    <property type="project" value="TreeGrafter"/>
</dbReference>
<sequence>MNSNLSPTSINQPRWKYFQQRKLMWITILIIVIVLIIIIPIIIIKSKKPVVADVSTTGSRINIPSNARWKQNGITIAGGNYDGDALNQLESPRGLYVDDEQSVYIADTSNQRIMKWKNDAASGEVVAGGNEQGNRTDQLNQPTDVIVDKATDSFIICDRENRRVMTWSRRNSTTSGEIIIANIKCWRLTMDNQRFLYVTDTDKHEVRRFRMGETQGKLVAGGNGANKLANIAVANDAREALSPIASPRPQAAVTGYTPSQAPLYVVWQYETLQLEQSSSVVP</sequence>
<gene>
    <name evidence="6" type="ORF">JYZ213_LOCUS29494</name>
</gene>
<comment type="caution">
    <text evidence="6">The sequence shown here is derived from an EMBL/GenBank/DDBJ whole genome shotgun (WGS) entry which is preliminary data.</text>
</comment>
<keyword evidence="1" id="KW-0732">Signal</keyword>
<evidence type="ECO:0000256" key="5">
    <source>
        <dbReference type="SAM" id="Phobius"/>
    </source>
</evidence>
<keyword evidence="5" id="KW-0472">Membrane</keyword>
<name>A0A814ZW88_9BILA</name>
<reference evidence="6" key="1">
    <citation type="submission" date="2021-02" db="EMBL/GenBank/DDBJ databases">
        <authorList>
            <person name="Nowell W R."/>
        </authorList>
    </citation>
    <scope>NUCLEOTIDE SEQUENCE</scope>
</reference>
<keyword evidence="2" id="KW-0677">Repeat</keyword>
<dbReference type="EMBL" id="CAJNOG010000452">
    <property type="protein sequence ID" value="CAF1248767.1"/>
    <property type="molecule type" value="Genomic_DNA"/>
</dbReference>
<dbReference type="Proteomes" id="UP000663845">
    <property type="component" value="Unassembled WGS sequence"/>
</dbReference>
<accession>A0A814ZW88</accession>
<keyword evidence="3" id="KW-0325">Glycoprotein</keyword>
<proteinExistence type="predicted"/>
<evidence type="ECO:0008006" key="8">
    <source>
        <dbReference type="Google" id="ProtNLM"/>
    </source>
</evidence>
<dbReference type="PROSITE" id="PS51125">
    <property type="entry name" value="NHL"/>
    <property type="match status" value="1"/>
</dbReference>
<evidence type="ECO:0000256" key="3">
    <source>
        <dbReference type="ARBA" id="ARBA00023180"/>
    </source>
</evidence>
<dbReference type="InterPro" id="IPR001258">
    <property type="entry name" value="NHL_repeat"/>
</dbReference>
<evidence type="ECO:0000313" key="7">
    <source>
        <dbReference type="Proteomes" id="UP000663845"/>
    </source>
</evidence>
<feature type="repeat" description="NHL" evidence="4">
    <location>
        <begin position="83"/>
        <end position="119"/>
    </location>
</feature>
<dbReference type="AlphaFoldDB" id="A0A814ZW88"/>
<keyword evidence="5" id="KW-1133">Transmembrane helix</keyword>
<evidence type="ECO:0000313" key="6">
    <source>
        <dbReference type="EMBL" id="CAF1248767.1"/>
    </source>
</evidence>
<keyword evidence="5" id="KW-0812">Transmembrane</keyword>
<evidence type="ECO:0000256" key="2">
    <source>
        <dbReference type="ARBA" id="ARBA00022737"/>
    </source>
</evidence>
<protein>
    <recommendedName>
        <fullName evidence="8">NHL repeat containing protein</fullName>
    </recommendedName>
</protein>
<dbReference type="SUPFAM" id="SSF101898">
    <property type="entry name" value="NHL repeat"/>
    <property type="match status" value="1"/>
</dbReference>
<dbReference type="Gene3D" id="2.120.10.30">
    <property type="entry name" value="TolB, C-terminal domain"/>
    <property type="match status" value="1"/>
</dbReference>
<dbReference type="PANTHER" id="PTHR10680">
    <property type="entry name" value="PEPTIDYL-GLYCINE ALPHA-AMIDATING MONOOXYGENASE"/>
    <property type="match status" value="1"/>
</dbReference>
<organism evidence="6 7">
    <name type="scientific">Adineta steineri</name>
    <dbReference type="NCBI Taxonomy" id="433720"/>
    <lineage>
        <taxon>Eukaryota</taxon>
        <taxon>Metazoa</taxon>
        <taxon>Spiralia</taxon>
        <taxon>Gnathifera</taxon>
        <taxon>Rotifera</taxon>
        <taxon>Eurotatoria</taxon>
        <taxon>Bdelloidea</taxon>
        <taxon>Adinetida</taxon>
        <taxon>Adinetidae</taxon>
        <taxon>Adineta</taxon>
    </lineage>
</organism>
<feature type="transmembrane region" description="Helical" evidence="5">
    <location>
        <begin position="23"/>
        <end position="44"/>
    </location>
</feature>
<evidence type="ECO:0000256" key="1">
    <source>
        <dbReference type="ARBA" id="ARBA00022729"/>
    </source>
</evidence>
<dbReference type="PANTHER" id="PTHR10680:SF14">
    <property type="entry name" value="PEPTIDYL-GLYCINE ALPHA-AMIDATING MONOOXYGENASE"/>
    <property type="match status" value="1"/>
</dbReference>
<evidence type="ECO:0000256" key="4">
    <source>
        <dbReference type="PROSITE-ProRule" id="PRU00504"/>
    </source>
</evidence>
<dbReference type="InterPro" id="IPR011042">
    <property type="entry name" value="6-blade_b-propeller_TolB-like"/>
</dbReference>